<sequence length="184" mass="21853">MYAKFLYLDASNHEAAHDYGLRFMREETPNYTRLTIGASTEGVGLLLQLCDLLTPPFYCLYVLVIGRRNEQPGRYQSPWLETREELVNFLLDFKQPLEADGRHHLWICSPDDGATLVYDRHNLIYAYGPLELFSDRLRKLHYREEVVVMPFPHVHYFHDTTDTQVSELLNYWEWQHFPLKEVDE</sequence>
<proteinExistence type="predicted"/>
<accession>A0A7Y0AFL3</accession>
<evidence type="ECO:0000313" key="2">
    <source>
        <dbReference type="Proteomes" id="UP000559626"/>
    </source>
</evidence>
<gene>
    <name evidence="1" type="ORF">HHL22_14710</name>
</gene>
<reference evidence="1 2" key="1">
    <citation type="submission" date="2020-04" db="EMBL/GenBank/DDBJ databases">
        <title>Hymenobacter polaris sp. nov., isolated from Arctic soil.</title>
        <authorList>
            <person name="Dahal R.H."/>
        </authorList>
    </citation>
    <scope>NUCLEOTIDE SEQUENCE [LARGE SCALE GENOMIC DNA]</scope>
    <source>
        <strain evidence="1 2">RP-2-7</strain>
    </source>
</reference>
<dbReference type="AlphaFoldDB" id="A0A7Y0AFL3"/>
<keyword evidence="2" id="KW-1185">Reference proteome</keyword>
<dbReference type="RefSeq" id="WP_169532101.1">
    <property type="nucleotide sequence ID" value="NZ_JABBGH010000002.1"/>
</dbReference>
<organism evidence="1 2">
    <name type="scientific">Hymenobacter polaris</name>
    <dbReference type="NCBI Taxonomy" id="2682546"/>
    <lineage>
        <taxon>Bacteria</taxon>
        <taxon>Pseudomonadati</taxon>
        <taxon>Bacteroidota</taxon>
        <taxon>Cytophagia</taxon>
        <taxon>Cytophagales</taxon>
        <taxon>Hymenobacteraceae</taxon>
        <taxon>Hymenobacter</taxon>
    </lineage>
</organism>
<evidence type="ECO:0000313" key="1">
    <source>
        <dbReference type="EMBL" id="NML66460.1"/>
    </source>
</evidence>
<dbReference type="EMBL" id="JABBGH010000002">
    <property type="protein sequence ID" value="NML66460.1"/>
    <property type="molecule type" value="Genomic_DNA"/>
</dbReference>
<protein>
    <submittedName>
        <fullName evidence="1">Uncharacterized protein</fullName>
    </submittedName>
</protein>
<name>A0A7Y0AFL3_9BACT</name>
<dbReference type="Proteomes" id="UP000559626">
    <property type="component" value="Unassembled WGS sequence"/>
</dbReference>
<comment type="caution">
    <text evidence="1">The sequence shown here is derived from an EMBL/GenBank/DDBJ whole genome shotgun (WGS) entry which is preliminary data.</text>
</comment>